<feature type="domain" description="Adenylyltransferase AadA C-terminal" evidence="2">
    <location>
        <begin position="156"/>
        <end position="267"/>
    </location>
</feature>
<dbReference type="InterPro" id="IPR025184">
    <property type="entry name" value="AadA_C"/>
</dbReference>
<dbReference type="EMBL" id="SLWN01000018">
    <property type="protein sequence ID" value="TCO17284.1"/>
    <property type="molecule type" value="Genomic_DNA"/>
</dbReference>
<dbReference type="InterPro" id="IPR043519">
    <property type="entry name" value="NT_sf"/>
</dbReference>
<evidence type="ECO:0000313" key="3">
    <source>
        <dbReference type="EMBL" id="TCO17284.1"/>
    </source>
</evidence>
<dbReference type="OrthoDB" id="4184922at2"/>
<dbReference type="GO" id="GO:0016740">
    <property type="term" value="F:transferase activity"/>
    <property type="evidence" value="ECO:0007669"/>
    <property type="project" value="UniProtKB-KW"/>
</dbReference>
<evidence type="ECO:0000259" key="2">
    <source>
        <dbReference type="Pfam" id="PF13427"/>
    </source>
</evidence>
<dbReference type="Pfam" id="PF13427">
    <property type="entry name" value="AadA_C"/>
    <property type="match status" value="1"/>
</dbReference>
<name>A0A4R2H035_9ACTN</name>
<gene>
    <name evidence="3" type="ORF">EV652_118112</name>
</gene>
<sequence>MEPDRVDETRAGGGADAAPEDVAGAIVTALASELGTSLLGVIGHGSWVHGDFAPGRSDLDLLVVLQHDPSPELMRRIEPILSTVVEANPPWRDRLELGFVTREAVHDVLRESSIPHQSARISPGEPLHLIPATRHQILDWEAATRGVALYGPSPAELLPPIPAPIVRTVVQEHLSSWTTWLDGVETGDPAAYGSQAYAVLTVSRAAALLCTGERLSKRQAAHWATTRYPQWDRWIGWAEAWWYDGGSHNDPPPSDGRSVKQFAADVSASCEQAAQAVHRRR</sequence>
<accession>A0A4R2H035</accession>
<keyword evidence="4" id="KW-1185">Reference proteome</keyword>
<keyword evidence="1" id="KW-0808">Transferase</keyword>
<proteinExistence type="predicted"/>
<protein>
    <submittedName>
        <fullName evidence="3">Uncharacterized protein DUF4111</fullName>
    </submittedName>
</protein>
<reference evidence="3 4" key="1">
    <citation type="journal article" date="2015" name="Stand. Genomic Sci.">
        <title>Genomic Encyclopedia of Bacterial and Archaeal Type Strains, Phase III: the genomes of soil and plant-associated and newly described type strains.</title>
        <authorList>
            <person name="Whitman W.B."/>
            <person name="Woyke T."/>
            <person name="Klenk H.P."/>
            <person name="Zhou Y."/>
            <person name="Lilburn T.G."/>
            <person name="Beck B.J."/>
            <person name="De Vos P."/>
            <person name="Vandamme P."/>
            <person name="Eisen J.A."/>
            <person name="Garrity G."/>
            <person name="Hugenholtz P."/>
            <person name="Kyrpides N.C."/>
        </authorList>
    </citation>
    <scope>NUCLEOTIDE SEQUENCE [LARGE SCALE GENOMIC DNA]</scope>
    <source>
        <strain evidence="3 4">VKM Ac-2572</strain>
    </source>
</reference>
<dbReference type="CDD" id="cd05403">
    <property type="entry name" value="NT_KNTase_like"/>
    <property type="match status" value="1"/>
</dbReference>
<evidence type="ECO:0000256" key="1">
    <source>
        <dbReference type="ARBA" id="ARBA00022679"/>
    </source>
</evidence>
<comment type="caution">
    <text evidence="3">The sequence shown here is derived from an EMBL/GenBank/DDBJ whole genome shotgun (WGS) entry which is preliminary data.</text>
</comment>
<dbReference type="SUPFAM" id="SSF81301">
    <property type="entry name" value="Nucleotidyltransferase"/>
    <property type="match status" value="1"/>
</dbReference>
<evidence type="ECO:0000313" key="4">
    <source>
        <dbReference type="Proteomes" id="UP000294508"/>
    </source>
</evidence>
<organism evidence="3 4">
    <name type="scientific">Kribbella steppae</name>
    <dbReference type="NCBI Taxonomy" id="2512223"/>
    <lineage>
        <taxon>Bacteria</taxon>
        <taxon>Bacillati</taxon>
        <taxon>Actinomycetota</taxon>
        <taxon>Actinomycetes</taxon>
        <taxon>Propionibacteriales</taxon>
        <taxon>Kribbellaceae</taxon>
        <taxon>Kribbella</taxon>
    </lineage>
</organism>
<dbReference type="RefSeq" id="WP_132214802.1">
    <property type="nucleotide sequence ID" value="NZ_SLWN01000018.1"/>
</dbReference>
<dbReference type="AlphaFoldDB" id="A0A4R2H035"/>
<dbReference type="Proteomes" id="UP000294508">
    <property type="component" value="Unassembled WGS sequence"/>
</dbReference>